<dbReference type="InterPro" id="IPR027417">
    <property type="entry name" value="P-loop_NTPase"/>
</dbReference>
<name>A0A3B0CN92_9BACL</name>
<protein>
    <submittedName>
        <fullName evidence="1">Uncharacterized protein</fullName>
    </submittedName>
</protein>
<evidence type="ECO:0000313" key="2">
    <source>
        <dbReference type="Proteomes" id="UP000282311"/>
    </source>
</evidence>
<dbReference type="RefSeq" id="WP_120746032.1">
    <property type="nucleotide sequence ID" value="NZ_RBAH01000002.1"/>
</dbReference>
<dbReference type="OrthoDB" id="2835040at2"/>
<keyword evidence="2" id="KW-1185">Reference proteome</keyword>
<gene>
    <name evidence="1" type="ORF">D7M11_04835</name>
</gene>
<dbReference type="SUPFAM" id="SSF52540">
    <property type="entry name" value="P-loop containing nucleoside triphosphate hydrolases"/>
    <property type="match status" value="1"/>
</dbReference>
<dbReference type="Proteomes" id="UP000282311">
    <property type="component" value="Unassembled WGS sequence"/>
</dbReference>
<dbReference type="Gene3D" id="3.40.50.300">
    <property type="entry name" value="P-loop containing nucleotide triphosphate hydrolases"/>
    <property type="match status" value="1"/>
</dbReference>
<sequence>MSEGFKATKELKDSLSHVLWIGGASDSGKSTVMRILAERHRWQIYPCDFHEHNHFIARADPASHPAMYSGLGKTIDDTWVYTTPEAMFHDILTTNDERFPMICEDLQGMPKWPKILVEGPRLFPKLVRPLLSDIHQAIWLLPTEEFALESAAKRDKPQLRMRSSDPERFQSNFFGREALLREYLRQEVLSRGLPYIEVDGSDSVDKVARRVEAHFESYLI</sequence>
<reference evidence="1 2" key="1">
    <citation type="journal article" date="2007" name="Int. J. Syst. Evol. Microbiol.">
        <title>Paenibacillus ginsengarvi sp. nov., isolated from soil from ginseng cultivation.</title>
        <authorList>
            <person name="Yoon M.H."/>
            <person name="Ten L.N."/>
            <person name="Im W.T."/>
        </authorList>
    </citation>
    <scope>NUCLEOTIDE SEQUENCE [LARGE SCALE GENOMIC DNA]</scope>
    <source>
        <strain evidence="1 2">KCTC 13059</strain>
    </source>
</reference>
<dbReference type="EMBL" id="RBAH01000002">
    <property type="protein sequence ID" value="RKN86341.1"/>
    <property type="molecule type" value="Genomic_DNA"/>
</dbReference>
<comment type="caution">
    <text evidence="1">The sequence shown here is derived from an EMBL/GenBank/DDBJ whole genome shotgun (WGS) entry which is preliminary data.</text>
</comment>
<proteinExistence type="predicted"/>
<dbReference type="AlphaFoldDB" id="A0A3B0CN92"/>
<accession>A0A3B0CN92</accession>
<evidence type="ECO:0000313" key="1">
    <source>
        <dbReference type="EMBL" id="RKN86341.1"/>
    </source>
</evidence>
<organism evidence="1 2">
    <name type="scientific">Paenibacillus ginsengarvi</name>
    <dbReference type="NCBI Taxonomy" id="400777"/>
    <lineage>
        <taxon>Bacteria</taxon>
        <taxon>Bacillati</taxon>
        <taxon>Bacillota</taxon>
        <taxon>Bacilli</taxon>
        <taxon>Bacillales</taxon>
        <taxon>Paenibacillaceae</taxon>
        <taxon>Paenibacillus</taxon>
    </lineage>
</organism>